<reference evidence="2 3" key="1">
    <citation type="journal article" date="2005" name="Int. J. Syst. Evol. Microbiol.">
        <title>Bacillus cibi sp. nov., isolated from jeotgal, a traditional Korean fermented seafood.</title>
        <authorList>
            <person name="Yoon J.H."/>
            <person name="Lee C.H."/>
            <person name="Oh T.K."/>
        </authorList>
    </citation>
    <scope>NUCLEOTIDE SEQUENCE [LARGE SCALE GENOMIC DNA]</scope>
    <source>
        <strain evidence="2 3">DSM 16189</strain>
    </source>
</reference>
<name>A0A084H420_METID</name>
<evidence type="ECO:0000313" key="3">
    <source>
        <dbReference type="Proteomes" id="UP000028549"/>
    </source>
</evidence>
<keyword evidence="1" id="KW-0175">Coiled coil</keyword>
<dbReference type="RefSeq" id="WP_029281163.1">
    <property type="nucleotide sequence ID" value="NZ_CANLZQ010000006.1"/>
</dbReference>
<protein>
    <submittedName>
        <fullName evidence="2">Uncharacterized protein</fullName>
    </submittedName>
</protein>
<dbReference type="EMBL" id="JNVC02000001">
    <property type="protein sequence ID" value="KEZ54332.1"/>
    <property type="molecule type" value="Genomic_DNA"/>
</dbReference>
<keyword evidence="3" id="KW-1185">Reference proteome</keyword>
<evidence type="ECO:0000313" key="2">
    <source>
        <dbReference type="EMBL" id="KEZ54332.1"/>
    </source>
</evidence>
<gene>
    <name evidence="2" type="ORF">GS18_0205245</name>
</gene>
<accession>A0A084H420</accession>
<sequence length="110" mass="12562">MGKKKNPQLKDLVKKAGFQLESNLNHAIKEKLNDKDFSRLVFNTQKKTELQKLLGNFSSAHNLPSKDDVANTAKLVIKTEEKIDSIEEKLLEIDAKLNEMKSLVQQNKKK</sequence>
<dbReference type="Proteomes" id="UP000028549">
    <property type="component" value="Unassembled WGS sequence"/>
</dbReference>
<dbReference type="AlphaFoldDB" id="A0A084H420"/>
<evidence type="ECO:0000256" key="1">
    <source>
        <dbReference type="SAM" id="Coils"/>
    </source>
</evidence>
<comment type="caution">
    <text evidence="2">The sequence shown here is derived from an EMBL/GenBank/DDBJ whole genome shotgun (WGS) entry which is preliminary data.</text>
</comment>
<proteinExistence type="predicted"/>
<organism evidence="2 3">
    <name type="scientific">Metabacillus indicus</name>
    <name type="common">Bacillus indicus</name>
    <dbReference type="NCBI Taxonomy" id="246786"/>
    <lineage>
        <taxon>Bacteria</taxon>
        <taxon>Bacillati</taxon>
        <taxon>Bacillota</taxon>
        <taxon>Bacilli</taxon>
        <taxon>Bacillales</taxon>
        <taxon>Bacillaceae</taxon>
        <taxon>Metabacillus</taxon>
    </lineage>
</organism>
<feature type="coiled-coil region" evidence="1">
    <location>
        <begin position="76"/>
        <end position="106"/>
    </location>
</feature>